<accession>A0A9W5YBT3</accession>
<sequence length="54" mass="6315">MANNIGIIFDGSTYKNHIWHKNGFVSCYLIAIDGFLAYKNYIFCFFNYVVSFSF</sequence>
<dbReference type="Proteomes" id="UP001144256">
    <property type="component" value="Unassembled WGS sequence"/>
</dbReference>
<evidence type="ECO:0000313" key="2">
    <source>
        <dbReference type="Proteomes" id="UP001144256"/>
    </source>
</evidence>
<gene>
    <name evidence="1" type="ORF">SH1V18_27040</name>
</gene>
<protein>
    <submittedName>
        <fullName evidence="1">Uncharacterized protein</fullName>
    </submittedName>
</protein>
<name>A0A9W5YBT3_9FIRM</name>
<proteinExistence type="predicted"/>
<evidence type="ECO:0000313" key="1">
    <source>
        <dbReference type="EMBL" id="GKX30224.1"/>
    </source>
</evidence>
<organism evidence="1 2">
    <name type="scientific">Vallitalea longa</name>
    <dbReference type="NCBI Taxonomy" id="2936439"/>
    <lineage>
        <taxon>Bacteria</taxon>
        <taxon>Bacillati</taxon>
        <taxon>Bacillota</taxon>
        <taxon>Clostridia</taxon>
        <taxon>Lachnospirales</taxon>
        <taxon>Vallitaleaceae</taxon>
        <taxon>Vallitalea</taxon>
    </lineage>
</organism>
<comment type="caution">
    <text evidence="1">The sequence shown here is derived from an EMBL/GenBank/DDBJ whole genome shotgun (WGS) entry which is preliminary data.</text>
</comment>
<reference evidence="1" key="1">
    <citation type="submission" date="2022-06" db="EMBL/GenBank/DDBJ databases">
        <title>Vallitalea longa sp. nov., an anaerobic bacterium isolated from marine sediment.</title>
        <authorList>
            <person name="Hirano S."/>
            <person name="Terahara T."/>
            <person name="Mori K."/>
            <person name="Hamada M."/>
            <person name="Matsumoto R."/>
            <person name="Kobayashi T."/>
        </authorList>
    </citation>
    <scope>NUCLEOTIDE SEQUENCE</scope>
    <source>
        <strain evidence="1">SH18-1</strain>
    </source>
</reference>
<dbReference type="EMBL" id="BRLB01000008">
    <property type="protein sequence ID" value="GKX30224.1"/>
    <property type="molecule type" value="Genomic_DNA"/>
</dbReference>
<keyword evidence="2" id="KW-1185">Reference proteome</keyword>
<dbReference type="AlphaFoldDB" id="A0A9W5YBT3"/>